<evidence type="ECO:0000313" key="1">
    <source>
        <dbReference type="EMBL" id="KKK93014.1"/>
    </source>
</evidence>
<reference evidence="1" key="1">
    <citation type="journal article" date="2015" name="Nature">
        <title>Complex archaea that bridge the gap between prokaryotes and eukaryotes.</title>
        <authorList>
            <person name="Spang A."/>
            <person name="Saw J.H."/>
            <person name="Jorgensen S.L."/>
            <person name="Zaremba-Niedzwiedzka K."/>
            <person name="Martijn J."/>
            <person name="Lind A.E."/>
            <person name="van Eijk R."/>
            <person name="Schleper C."/>
            <person name="Guy L."/>
            <person name="Ettema T.J."/>
        </authorList>
    </citation>
    <scope>NUCLEOTIDE SEQUENCE</scope>
</reference>
<dbReference type="AlphaFoldDB" id="A0A0F9BR96"/>
<sequence>HYTVLALTGKKVDWRKVFWEFHNITEEDLK</sequence>
<proteinExistence type="predicted"/>
<gene>
    <name evidence="1" type="ORF">LCGC14_2697150</name>
</gene>
<feature type="non-terminal residue" evidence="1">
    <location>
        <position position="1"/>
    </location>
</feature>
<accession>A0A0F9BR96</accession>
<protein>
    <submittedName>
        <fullName evidence="1">Uncharacterized protein</fullName>
    </submittedName>
</protein>
<comment type="caution">
    <text evidence="1">The sequence shown here is derived from an EMBL/GenBank/DDBJ whole genome shotgun (WGS) entry which is preliminary data.</text>
</comment>
<name>A0A0F9BR96_9ZZZZ</name>
<dbReference type="EMBL" id="LAZR01047958">
    <property type="protein sequence ID" value="KKK93014.1"/>
    <property type="molecule type" value="Genomic_DNA"/>
</dbReference>
<organism evidence="1">
    <name type="scientific">marine sediment metagenome</name>
    <dbReference type="NCBI Taxonomy" id="412755"/>
    <lineage>
        <taxon>unclassified sequences</taxon>
        <taxon>metagenomes</taxon>
        <taxon>ecological metagenomes</taxon>
    </lineage>
</organism>